<proteinExistence type="predicted"/>
<reference evidence="1 2" key="1">
    <citation type="submission" date="2024-09" db="EMBL/GenBank/DDBJ databases">
        <authorList>
            <person name="Sun Q."/>
            <person name="Mori K."/>
        </authorList>
    </citation>
    <scope>NUCLEOTIDE SEQUENCE [LARGE SCALE GENOMIC DNA]</scope>
    <source>
        <strain evidence="1 2">NCAIM B.02481</strain>
    </source>
</reference>
<organism evidence="1 2">
    <name type="scientific">Winogradskyella pulchriflava</name>
    <dbReference type="NCBI Taxonomy" id="1110688"/>
    <lineage>
        <taxon>Bacteria</taxon>
        <taxon>Pseudomonadati</taxon>
        <taxon>Bacteroidota</taxon>
        <taxon>Flavobacteriia</taxon>
        <taxon>Flavobacteriales</taxon>
        <taxon>Flavobacteriaceae</taxon>
        <taxon>Winogradskyella</taxon>
    </lineage>
</organism>
<dbReference type="Proteomes" id="UP001589832">
    <property type="component" value="Unassembled WGS sequence"/>
</dbReference>
<evidence type="ECO:0000313" key="2">
    <source>
        <dbReference type="Proteomes" id="UP001589832"/>
    </source>
</evidence>
<keyword evidence="2" id="KW-1185">Reference proteome</keyword>
<protein>
    <submittedName>
        <fullName evidence="1">Uncharacterized protein</fullName>
    </submittedName>
</protein>
<comment type="caution">
    <text evidence="1">The sequence shown here is derived from an EMBL/GenBank/DDBJ whole genome shotgun (WGS) entry which is preliminary data.</text>
</comment>
<gene>
    <name evidence="1" type="ORF">ACFFGA_07035</name>
</gene>
<dbReference type="RefSeq" id="WP_386061672.1">
    <property type="nucleotide sequence ID" value="NZ_JBHLTQ010000003.1"/>
</dbReference>
<evidence type="ECO:0000313" key="1">
    <source>
        <dbReference type="EMBL" id="MFC0604300.1"/>
    </source>
</evidence>
<accession>A0ABV6Q7P5</accession>
<sequence length="182" mass="20153">MTSALLFTCSSGGDNSDDMQDDDDGNQEIVVTANVNGDEFEVSFENAIVDLSYAFFSNQLRFICVTDTEFMIDNEAITITVFFDDIDDLVEGVEWDSAELDFVNTSIRGIYQAQDDASGEAVNSTTDDTLNAYLKITSLDMDTMLISGEFNFVAQDEVDGELKTYTISNGVFTDVKFQDDTE</sequence>
<name>A0ABV6Q7P5_9FLAO</name>
<dbReference type="EMBL" id="JBHLTQ010000003">
    <property type="protein sequence ID" value="MFC0604300.1"/>
    <property type="molecule type" value="Genomic_DNA"/>
</dbReference>